<dbReference type="OrthoDB" id="3645574at2759"/>
<evidence type="ECO:0000313" key="2">
    <source>
        <dbReference type="EMBL" id="KAF2175340.1"/>
    </source>
</evidence>
<keyword evidence="3" id="KW-1185">Reference proteome</keyword>
<keyword evidence="1" id="KW-1133">Transmembrane helix</keyword>
<sequence>MTRISTYITGPCGHTRFAVYWQTITWGIFTVVFMATFEREERSFRKDDVLHTQIMRKGWEIGNFWYFSTLDCLNGLYSLYMSHIQRIFAPLEDSGPEFDRTVSTYWTPNTVEFITTKLRDKELYSSQLRDRFAAELNNLEIDDGATGEKDDTAIEDGDINL</sequence>
<organism evidence="2 3">
    <name type="scientific">Zopfia rhizophila CBS 207.26</name>
    <dbReference type="NCBI Taxonomy" id="1314779"/>
    <lineage>
        <taxon>Eukaryota</taxon>
        <taxon>Fungi</taxon>
        <taxon>Dikarya</taxon>
        <taxon>Ascomycota</taxon>
        <taxon>Pezizomycotina</taxon>
        <taxon>Dothideomycetes</taxon>
        <taxon>Dothideomycetes incertae sedis</taxon>
        <taxon>Zopfiaceae</taxon>
        <taxon>Zopfia</taxon>
    </lineage>
</organism>
<protein>
    <submittedName>
        <fullName evidence="2">Uncharacterized protein</fullName>
    </submittedName>
</protein>
<dbReference type="EMBL" id="ML994736">
    <property type="protein sequence ID" value="KAF2175340.1"/>
    <property type="molecule type" value="Genomic_DNA"/>
</dbReference>
<evidence type="ECO:0000313" key="3">
    <source>
        <dbReference type="Proteomes" id="UP000800200"/>
    </source>
</evidence>
<dbReference type="AlphaFoldDB" id="A0A6A6DBJ7"/>
<keyword evidence="1" id="KW-0812">Transmembrane</keyword>
<gene>
    <name evidence="2" type="ORF">K469DRAFT_684023</name>
</gene>
<name>A0A6A6DBJ7_9PEZI</name>
<dbReference type="Proteomes" id="UP000800200">
    <property type="component" value="Unassembled WGS sequence"/>
</dbReference>
<evidence type="ECO:0000256" key="1">
    <source>
        <dbReference type="SAM" id="Phobius"/>
    </source>
</evidence>
<feature type="transmembrane region" description="Helical" evidence="1">
    <location>
        <begin position="19"/>
        <end position="37"/>
    </location>
</feature>
<keyword evidence="1" id="KW-0472">Membrane</keyword>
<accession>A0A6A6DBJ7</accession>
<proteinExistence type="predicted"/>
<reference evidence="2" key="1">
    <citation type="journal article" date="2020" name="Stud. Mycol.">
        <title>101 Dothideomycetes genomes: a test case for predicting lifestyles and emergence of pathogens.</title>
        <authorList>
            <person name="Haridas S."/>
            <person name="Albert R."/>
            <person name="Binder M."/>
            <person name="Bloem J."/>
            <person name="Labutti K."/>
            <person name="Salamov A."/>
            <person name="Andreopoulos B."/>
            <person name="Baker S."/>
            <person name="Barry K."/>
            <person name="Bills G."/>
            <person name="Bluhm B."/>
            <person name="Cannon C."/>
            <person name="Castanera R."/>
            <person name="Culley D."/>
            <person name="Daum C."/>
            <person name="Ezra D."/>
            <person name="Gonzalez J."/>
            <person name="Henrissat B."/>
            <person name="Kuo A."/>
            <person name="Liang C."/>
            <person name="Lipzen A."/>
            <person name="Lutzoni F."/>
            <person name="Magnuson J."/>
            <person name="Mondo S."/>
            <person name="Nolan M."/>
            <person name="Ohm R."/>
            <person name="Pangilinan J."/>
            <person name="Park H.-J."/>
            <person name="Ramirez L."/>
            <person name="Alfaro M."/>
            <person name="Sun H."/>
            <person name="Tritt A."/>
            <person name="Yoshinaga Y."/>
            <person name="Zwiers L.-H."/>
            <person name="Turgeon B."/>
            <person name="Goodwin S."/>
            <person name="Spatafora J."/>
            <person name="Crous P."/>
            <person name="Grigoriev I."/>
        </authorList>
    </citation>
    <scope>NUCLEOTIDE SEQUENCE</scope>
    <source>
        <strain evidence="2">CBS 207.26</strain>
    </source>
</reference>